<dbReference type="InterPro" id="IPR050582">
    <property type="entry name" value="HAD-like_SerB"/>
</dbReference>
<gene>
    <name evidence="11" type="primary">thrH</name>
    <name evidence="11" type="ORF">ACFOVS_16475</name>
</gene>
<dbReference type="PANTHER" id="PTHR43344">
    <property type="entry name" value="PHOSPHOSERINE PHOSPHATASE"/>
    <property type="match status" value="1"/>
</dbReference>
<evidence type="ECO:0000256" key="3">
    <source>
        <dbReference type="ARBA" id="ARBA00012640"/>
    </source>
</evidence>
<evidence type="ECO:0000256" key="7">
    <source>
        <dbReference type="ARBA" id="ARBA00022842"/>
    </source>
</evidence>
<dbReference type="SUPFAM" id="SSF56784">
    <property type="entry name" value="HAD-like"/>
    <property type="match status" value="1"/>
</dbReference>
<comment type="catalytic activity">
    <reaction evidence="10">
        <text>O-phospho-D-serine + H2O = D-serine + phosphate</text>
        <dbReference type="Rhea" id="RHEA:24873"/>
        <dbReference type="ChEBI" id="CHEBI:15377"/>
        <dbReference type="ChEBI" id="CHEBI:35247"/>
        <dbReference type="ChEBI" id="CHEBI:43474"/>
        <dbReference type="ChEBI" id="CHEBI:58680"/>
        <dbReference type="EC" id="3.1.3.3"/>
    </reaction>
</comment>
<sequence length="203" mass="22748">MTQALCSFVDLEGVLAPEMWPYLARRFSVAELEATTRTIPDYRQLLEQRILALARHRITLAQICEAVRGLDLLQGAQKFISALKQRGQLVLVTDSFQPMNSHFLNAIGADLVLCHTFTCNDYDIVTGFDFWNGLKGKHLCFDMVKTQGRSTFAIGDAFNDLSMLRRAQYGVLFQPSRSTREAAPDLQSATTYGEVLSYLDSVA</sequence>
<comment type="caution">
    <text evidence="11">The sequence shown here is derived from an EMBL/GenBank/DDBJ whole genome shotgun (WGS) entry which is preliminary data.</text>
</comment>
<protein>
    <recommendedName>
        <fullName evidence="3">phosphoserine phosphatase</fullName>
        <ecNumber evidence="3">3.1.3.3</ecNumber>
    </recommendedName>
</protein>
<keyword evidence="5" id="KW-0479">Metal-binding</keyword>
<evidence type="ECO:0000256" key="6">
    <source>
        <dbReference type="ARBA" id="ARBA00022801"/>
    </source>
</evidence>
<comment type="cofactor">
    <cofactor evidence="1">
        <name>Mg(2+)</name>
        <dbReference type="ChEBI" id="CHEBI:18420"/>
    </cofactor>
</comment>
<accession>A0ABV8ECU4</accession>
<organism evidence="11 12">
    <name type="scientific">Rhizobium lemnae</name>
    <dbReference type="NCBI Taxonomy" id="1214924"/>
    <lineage>
        <taxon>Bacteria</taxon>
        <taxon>Pseudomonadati</taxon>
        <taxon>Pseudomonadota</taxon>
        <taxon>Alphaproteobacteria</taxon>
        <taxon>Hyphomicrobiales</taxon>
        <taxon>Rhizobiaceae</taxon>
        <taxon>Rhizobium/Agrobacterium group</taxon>
        <taxon>Rhizobium</taxon>
    </lineage>
</organism>
<keyword evidence="4" id="KW-0028">Amino-acid biosynthesis</keyword>
<evidence type="ECO:0000256" key="8">
    <source>
        <dbReference type="ARBA" id="ARBA00023299"/>
    </source>
</evidence>
<dbReference type="PANTHER" id="PTHR43344:SF2">
    <property type="entry name" value="PHOSPHOSERINE PHOSPHATASE"/>
    <property type="match status" value="1"/>
</dbReference>
<evidence type="ECO:0000256" key="4">
    <source>
        <dbReference type="ARBA" id="ARBA00022605"/>
    </source>
</evidence>
<evidence type="ECO:0000313" key="12">
    <source>
        <dbReference type="Proteomes" id="UP001595697"/>
    </source>
</evidence>
<dbReference type="EC" id="3.1.3.3" evidence="3"/>
<dbReference type="Proteomes" id="UP001595697">
    <property type="component" value="Unassembled WGS sequence"/>
</dbReference>
<dbReference type="NCBIfam" id="NF010109">
    <property type="entry name" value="PRK13582.1"/>
    <property type="match status" value="1"/>
</dbReference>
<name>A0ABV8ECU4_9HYPH</name>
<keyword evidence="12" id="KW-1185">Reference proteome</keyword>
<comment type="pathway">
    <text evidence="2">Amino-acid biosynthesis; L-serine biosynthesis; L-serine from 3-phospho-D-glycerate: step 3/3.</text>
</comment>
<dbReference type="Gene3D" id="3.90.1470.10">
    <property type="entry name" value="thrh gene product, domain 2"/>
    <property type="match status" value="1"/>
</dbReference>
<dbReference type="Pfam" id="PF12710">
    <property type="entry name" value="HAD"/>
    <property type="match status" value="1"/>
</dbReference>
<dbReference type="InterPro" id="IPR036412">
    <property type="entry name" value="HAD-like_sf"/>
</dbReference>
<dbReference type="Gene3D" id="3.40.50.1000">
    <property type="entry name" value="HAD superfamily/HAD-like"/>
    <property type="match status" value="1"/>
</dbReference>
<evidence type="ECO:0000256" key="10">
    <source>
        <dbReference type="ARBA" id="ARBA00048523"/>
    </source>
</evidence>
<dbReference type="EMBL" id="JBHSBD010000072">
    <property type="protein sequence ID" value="MFC3969708.1"/>
    <property type="molecule type" value="Genomic_DNA"/>
</dbReference>
<evidence type="ECO:0000313" key="11">
    <source>
        <dbReference type="EMBL" id="MFC3969708.1"/>
    </source>
</evidence>
<evidence type="ECO:0000256" key="1">
    <source>
        <dbReference type="ARBA" id="ARBA00001946"/>
    </source>
</evidence>
<keyword evidence="6 11" id="KW-0378">Hydrolase</keyword>
<comment type="catalytic activity">
    <reaction evidence="9">
        <text>O-phospho-L-serine + H2O = L-serine + phosphate</text>
        <dbReference type="Rhea" id="RHEA:21208"/>
        <dbReference type="ChEBI" id="CHEBI:15377"/>
        <dbReference type="ChEBI" id="CHEBI:33384"/>
        <dbReference type="ChEBI" id="CHEBI:43474"/>
        <dbReference type="ChEBI" id="CHEBI:57524"/>
        <dbReference type="EC" id="3.1.3.3"/>
    </reaction>
</comment>
<evidence type="ECO:0000256" key="2">
    <source>
        <dbReference type="ARBA" id="ARBA00005135"/>
    </source>
</evidence>
<reference evidence="12" key="1">
    <citation type="journal article" date="2019" name="Int. J. Syst. Evol. Microbiol.">
        <title>The Global Catalogue of Microorganisms (GCM) 10K type strain sequencing project: providing services to taxonomists for standard genome sequencing and annotation.</title>
        <authorList>
            <consortium name="The Broad Institute Genomics Platform"/>
            <consortium name="The Broad Institute Genome Sequencing Center for Infectious Disease"/>
            <person name="Wu L."/>
            <person name="Ma J."/>
        </authorList>
    </citation>
    <scope>NUCLEOTIDE SEQUENCE [LARGE SCALE GENOMIC DNA]</scope>
    <source>
        <strain evidence="12">TBRC 5781</strain>
    </source>
</reference>
<evidence type="ECO:0000256" key="5">
    <source>
        <dbReference type="ARBA" id="ARBA00022723"/>
    </source>
</evidence>
<dbReference type="GO" id="GO:0016787">
    <property type="term" value="F:hydrolase activity"/>
    <property type="evidence" value="ECO:0007669"/>
    <property type="project" value="UniProtKB-KW"/>
</dbReference>
<dbReference type="RefSeq" id="WP_247261634.1">
    <property type="nucleotide sequence ID" value="NZ_JALJQZ010000024.1"/>
</dbReference>
<keyword evidence="8" id="KW-0718">Serine biosynthesis</keyword>
<evidence type="ECO:0000256" key="9">
    <source>
        <dbReference type="ARBA" id="ARBA00048138"/>
    </source>
</evidence>
<keyword evidence="7" id="KW-0460">Magnesium</keyword>
<proteinExistence type="predicted"/>
<dbReference type="InterPro" id="IPR023214">
    <property type="entry name" value="HAD_sf"/>
</dbReference>